<evidence type="ECO:0000259" key="3">
    <source>
        <dbReference type="Pfam" id="PF14383"/>
    </source>
</evidence>
<feature type="domain" description="DUF3741" evidence="3">
    <location>
        <begin position="87"/>
        <end position="100"/>
    </location>
</feature>
<accession>A0A2Z6MR74</accession>
<evidence type="ECO:0000256" key="1">
    <source>
        <dbReference type="SAM" id="MobiDB-lite"/>
    </source>
</evidence>
<dbReference type="Pfam" id="PF14383">
    <property type="entry name" value="VARLMGL"/>
    <property type="match status" value="1"/>
</dbReference>
<evidence type="ECO:0000313" key="4">
    <source>
        <dbReference type="EMBL" id="GAU21519.1"/>
    </source>
</evidence>
<dbReference type="PANTHER" id="PTHR21726">
    <property type="entry name" value="PHOSPHATIDYLINOSITOL N-ACETYLGLUCOSAMINYLTRANSFERASE SUBUNIT P DOWN SYNDROME CRITICAL REGION PROTEIN 5 -RELATED"/>
    <property type="match status" value="1"/>
</dbReference>
<gene>
    <name evidence="4" type="ORF">TSUD_34820</name>
</gene>
<dbReference type="PANTHER" id="PTHR21726:SF57">
    <property type="entry name" value="SERINE-RICH ADHESIN FOR PLATELETS-LIKE PROTEIN"/>
    <property type="match status" value="1"/>
</dbReference>
<sequence length="762" mass="86360">MIMKKTHSKGSFLSFFDWNDKSQKKRFCDNPKLPDVLNQAKENMKIMPMSQIDENGENTANIASSDFNFALSISSDVEECGTNKSIGLVARLMGLDSLPDVPTVSHESSQFLEIALHSVPDYCNVDSTDTAIKSNKSFSGAIESSTMNRFQNETLHSRSAKPISVTCDKILSPIKSHGYMQSKNASYKKGEDAKIIEASRRPYMRNRMSSVGSLSVPLRTLDPQEKLKAAPRGSKLNVNGKPTVRSSNLYKSSPTVIGFDSENNNLRRGKGKSGSIVTLSKTNVQIRDTLNLNGNGRYMKQKNCHGENSNVLRQNGVTSKGKLTSKVDTNKPIQTRSSDSSAGARKTTNKCAVNSNIESKRSSTRVIDKQKEFSVSKRKSSSQKKTYDQNDARCSDKAVNTYESKSIKCNVTIDESLYQDEFSMKESMDVISFTFKSPLRKKMSESRSTIEQAMKTRTRIDVDSFDHSEKVYPEKLSLSPTKLNEIDVDELSVMLSHINPPQCTLEIERCSIISQPTEDPRCSSNNESGNDSCYQHTRTLTTFENHFISKTYLDCEDSTHGGNTVYSSMQDEKVLSSQINESISPNYKKNWSEKSSKRMRELEYVKDILSNAELMEEELMVGETDNIIMSTLFDLLENKKIGVESYEDYSKLERKAIFDCVREFLELRCKQVSVARCKSWPRWVESVTMRKRWLAEEVYKDMLEIRSMEEEVVVDEIVSKDMNTSLGRWLDFDIEVSENGLELELDIVTYLIDELVYDLWLV</sequence>
<dbReference type="InterPro" id="IPR025486">
    <property type="entry name" value="DUF4378"/>
</dbReference>
<reference evidence="5" key="1">
    <citation type="journal article" date="2017" name="Front. Plant Sci.">
        <title>Climate Clever Clovers: New Paradigm to Reduce the Environmental Footprint of Ruminants by Breeding Low Methanogenic Forages Utilizing Haplotype Variation.</title>
        <authorList>
            <person name="Kaur P."/>
            <person name="Appels R."/>
            <person name="Bayer P.E."/>
            <person name="Keeble-Gagnere G."/>
            <person name="Wang J."/>
            <person name="Hirakawa H."/>
            <person name="Shirasawa K."/>
            <person name="Vercoe P."/>
            <person name="Stefanova K."/>
            <person name="Durmic Z."/>
            <person name="Nichols P."/>
            <person name="Revell C."/>
            <person name="Isobe S.N."/>
            <person name="Edwards D."/>
            <person name="Erskine W."/>
        </authorList>
    </citation>
    <scope>NUCLEOTIDE SEQUENCE [LARGE SCALE GENOMIC DNA]</scope>
    <source>
        <strain evidence="5">cv. Daliak</strain>
    </source>
</reference>
<feature type="compositionally biased region" description="Polar residues" evidence="1">
    <location>
        <begin position="331"/>
        <end position="341"/>
    </location>
</feature>
<dbReference type="AlphaFoldDB" id="A0A2Z6MR74"/>
<feature type="compositionally biased region" description="Basic and acidic residues" evidence="1">
    <location>
        <begin position="358"/>
        <end position="375"/>
    </location>
</feature>
<dbReference type="Pfam" id="PF14309">
    <property type="entry name" value="DUF4378"/>
    <property type="match status" value="1"/>
</dbReference>
<keyword evidence="5" id="KW-1185">Reference proteome</keyword>
<dbReference type="InterPro" id="IPR032795">
    <property type="entry name" value="DUF3741-assoc"/>
</dbReference>
<feature type="compositionally biased region" description="Polar residues" evidence="1">
    <location>
        <begin position="306"/>
        <end position="322"/>
    </location>
</feature>
<name>A0A2Z6MR74_TRISU</name>
<dbReference type="OrthoDB" id="765769at2759"/>
<evidence type="ECO:0008006" key="6">
    <source>
        <dbReference type="Google" id="ProtNLM"/>
    </source>
</evidence>
<evidence type="ECO:0000259" key="2">
    <source>
        <dbReference type="Pfam" id="PF14309"/>
    </source>
</evidence>
<organism evidence="4 5">
    <name type="scientific">Trifolium subterraneum</name>
    <name type="common">Subterranean clover</name>
    <dbReference type="NCBI Taxonomy" id="3900"/>
    <lineage>
        <taxon>Eukaryota</taxon>
        <taxon>Viridiplantae</taxon>
        <taxon>Streptophyta</taxon>
        <taxon>Embryophyta</taxon>
        <taxon>Tracheophyta</taxon>
        <taxon>Spermatophyta</taxon>
        <taxon>Magnoliopsida</taxon>
        <taxon>eudicotyledons</taxon>
        <taxon>Gunneridae</taxon>
        <taxon>Pentapetalae</taxon>
        <taxon>rosids</taxon>
        <taxon>fabids</taxon>
        <taxon>Fabales</taxon>
        <taxon>Fabaceae</taxon>
        <taxon>Papilionoideae</taxon>
        <taxon>50 kb inversion clade</taxon>
        <taxon>NPAAA clade</taxon>
        <taxon>Hologalegina</taxon>
        <taxon>IRL clade</taxon>
        <taxon>Trifolieae</taxon>
        <taxon>Trifolium</taxon>
    </lineage>
</organism>
<protein>
    <recommendedName>
        <fullName evidence="6">DUF4378 domain-containing protein</fullName>
    </recommendedName>
</protein>
<feature type="region of interest" description="Disordered" evidence="1">
    <location>
        <begin position="300"/>
        <end position="390"/>
    </location>
</feature>
<feature type="domain" description="DUF4378" evidence="2">
    <location>
        <begin position="601"/>
        <end position="754"/>
    </location>
</feature>
<proteinExistence type="predicted"/>
<dbReference type="EMBL" id="DF973232">
    <property type="protein sequence ID" value="GAU21519.1"/>
    <property type="molecule type" value="Genomic_DNA"/>
</dbReference>
<dbReference type="Proteomes" id="UP000242715">
    <property type="component" value="Unassembled WGS sequence"/>
</dbReference>
<evidence type="ECO:0000313" key="5">
    <source>
        <dbReference type="Proteomes" id="UP000242715"/>
    </source>
</evidence>